<dbReference type="CDD" id="cd23763">
    <property type="entry name" value="ASKHA_ATPase_ROK"/>
    <property type="match status" value="1"/>
</dbReference>
<organism evidence="2 3">
    <name type="scientific">Kribbella soli</name>
    <dbReference type="NCBI Taxonomy" id="1124743"/>
    <lineage>
        <taxon>Bacteria</taxon>
        <taxon>Bacillati</taxon>
        <taxon>Actinomycetota</taxon>
        <taxon>Actinomycetes</taxon>
        <taxon>Propionibacteriales</taxon>
        <taxon>Kribbellaceae</taxon>
        <taxon>Kribbella</taxon>
    </lineage>
</organism>
<sequence length="381" mass="40768">MSEQPAGGDLSRLRQLNAAAVLRELRGDQPLTLTELSKRTRLSRASTEDVARDLLGRGWLTEVAPASGSVGRPARRYRFNAGAGRLLGIDIGGHKALALVTDLDGEVLNQSRIEVDPELGRRERLAVLDRCVRKALAGAGVDARQIWSTGVATTGLVDGTGKVMLSDSLPEWTGVDLGAHVRRLVPGPVRVENDCKLAALAETWRGVARYAKDVVFLLAGLRTGAGLIIDGKLHRGFANWSGEIGALPAAGWQQAPDHLHTWLETTPPDARRGADGFERVFVAARAGDREALAAVQAYVQDLAVGASALVLTLDPQLVVIGGGFSRSADVMVEPLRRELDRWCLRTPEIRVSAFADEGVALGAVRLALDEVESTITTGLRP</sequence>
<dbReference type="PANTHER" id="PTHR18964">
    <property type="entry name" value="ROK (REPRESSOR, ORF, KINASE) FAMILY"/>
    <property type="match status" value="1"/>
</dbReference>
<evidence type="ECO:0000256" key="1">
    <source>
        <dbReference type="ARBA" id="ARBA00006479"/>
    </source>
</evidence>
<dbReference type="OrthoDB" id="3523179at2"/>
<dbReference type="Gene3D" id="1.10.10.10">
    <property type="entry name" value="Winged helix-like DNA-binding domain superfamily/Winged helix DNA-binding domain"/>
    <property type="match status" value="1"/>
</dbReference>
<dbReference type="InterPro" id="IPR000600">
    <property type="entry name" value="ROK"/>
</dbReference>
<gene>
    <name evidence="2" type="ORF">E0H45_18925</name>
</gene>
<dbReference type="InterPro" id="IPR036390">
    <property type="entry name" value="WH_DNA-bd_sf"/>
</dbReference>
<dbReference type="Gene3D" id="3.30.420.40">
    <property type="match status" value="2"/>
</dbReference>
<dbReference type="RefSeq" id="WP_131339004.1">
    <property type="nucleotide sequence ID" value="NZ_SJJZ01000002.1"/>
</dbReference>
<comment type="similarity">
    <text evidence="1">Belongs to the ROK (NagC/XylR) family.</text>
</comment>
<keyword evidence="3" id="KW-1185">Reference proteome</keyword>
<accession>A0A4R0HDD9</accession>
<dbReference type="Proteomes" id="UP000292346">
    <property type="component" value="Unassembled WGS sequence"/>
</dbReference>
<evidence type="ECO:0000313" key="2">
    <source>
        <dbReference type="EMBL" id="TCC07998.1"/>
    </source>
</evidence>
<protein>
    <submittedName>
        <fullName evidence="2">ROK family protein</fullName>
    </submittedName>
</protein>
<dbReference type="EMBL" id="SJJZ01000002">
    <property type="protein sequence ID" value="TCC07998.1"/>
    <property type="molecule type" value="Genomic_DNA"/>
</dbReference>
<comment type="caution">
    <text evidence="2">The sequence shown here is derived from an EMBL/GenBank/DDBJ whole genome shotgun (WGS) entry which is preliminary data.</text>
</comment>
<dbReference type="Pfam" id="PF00480">
    <property type="entry name" value="ROK"/>
    <property type="match status" value="2"/>
</dbReference>
<reference evidence="2 3" key="1">
    <citation type="submission" date="2019-02" db="EMBL/GenBank/DDBJ databases">
        <title>Kribbella capetownensis sp. nov. and Kribbella speibonae sp. nov., isolated from soil.</title>
        <authorList>
            <person name="Curtis S.M."/>
            <person name="Norton I."/>
            <person name="Everest G.J."/>
            <person name="Meyers P.R."/>
        </authorList>
    </citation>
    <scope>NUCLEOTIDE SEQUENCE [LARGE SCALE GENOMIC DNA]</scope>
    <source>
        <strain evidence="2 3">KCTC 29219</strain>
    </source>
</reference>
<dbReference type="SUPFAM" id="SSF46785">
    <property type="entry name" value="Winged helix' DNA-binding domain"/>
    <property type="match status" value="1"/>
</dbReference>
<proteinExistence type="inferred from homology"/>
<dbReference type="PANTHER" id="PTHR18964:SF149">
    <property type="entry name" value="BIFUNCTIONAL UDP-N-ACETYLGLUCOSAMINE 2-EPIMERASE_N-ACETYLMANNOSAMINE KINASE"/>
    <property type="match status" value="1"/>
</dbReference>
<dbReference type="InterPro" id="IPR036388">
    <property type="entry name" value="WH-like_DNA-bd_sf"/>
</dbReference>
<dbReference type="AlphaFoldDB" id="A0A4R0HDD9"/>
<evidence type="ECO:0000313" key="3">
    <source>
        <dbReference type="Proteomes" id="UP000292346"/>
    </source>
</evidence>
<name>A0A4R0HDD9_9ACTN</name>
<dbReference type="SUPFAM" id="SSF53067">
    <property type="entry name" value="Actin-like ATPase domain"/>
    <property type="match status" value="1"/>
</dbReference>
<dbReference type="InterPro" id="IPR043129">
    <property type="entry name" value="ATPase_NBD"/>
</dbReference>